<dbReference type="PANTHER" id="PTHR36695">
    <property type="entry name" value="AGAP008648-PA"/>
    <property type="match status" value="1"/>
</dbReference>
<accession>A0A9Q1CQD0</accession>
<gene>
    <name evidence="3" type="ORF">HOLleu_01765</name>
</gene>
<sequence length="192" mass="21806">MKMFIVPVLFLTILPDVSFGVNSDDATCIQPLEVNTTTGFYFRYLPVHPGTTRITFDAKANNDVHIGLFPDQGGSEYYLIVIGSYANRVSDIRRCSSCVDVAEHWETGIVTQDEFRRFWITFDCNGNISVGRNEEATPLLQWTDPNPLTVNYMGYSTGWGSTGEFRFCDFGGESMLVCKKTLYYFSLAHRIW</sequence>
<dbReference type="Pfam" id="PF12248">
    <property type="entry name" value="Methyltransf_FA"/>
    <property type="match status" value="1"/>
</dbReference>
<comment type="caution">
    <text evidence="3">The sequence shown here is derived from an EMBL/GenBank/DDBJ whole genome shotgun (WGS) entry which is preliminary data.</text>
</comment>
<evidence type="ECO:0000256" key="1">
    <source>
        <dbReference type="SAM" id="SignalP"/>
    </source>
</evidence>
<evidence type="ECO:0000313" key="3">
    <source>
        <dbReference type="EMBL" id="KAJ8049150.1"/>
    </source>
</evidence>
<dbReference type="OrthoDB" id="8182187at2759"/>
<evidence type="ECO:0000313" key="4">
    <source>
        <dbReference type="Proteomes" id="UP001152320"/>
    </source>
</evidence>
<dbReference type="AlphaFoldDB" id="A0A9Q1CQD0"/>
<keyword evidence="1" id="KW-0732">Signal</keyword>
<dbReference type="EMBL" id="JAIZAY010000001">
    <property type="protein sequence ID" value="KAJ8049150.1"/>
    <property type="molecule type" value="Genomic_DNA"/>
</dbReference>
<keyword evidence="4" id="KW-1185">Reference proteome</keyword>
<feature type="chain" id="PRO_5040212388" evidence="1">
    <location>
        <begin position="21"/>
        <end position="192"/>
    </location>
</feature>
<protein>
    <submittedName>
        <fullName evidence="3">C3 and PZP-like alpha-2-macroglobulin domain-containing protein 8</fullName>
    </submittedName>
</protein>
<feature type="domain" description="Farnesoic acid O-methyl transferase" evidence="2">
    <location>
        <begin position="48"/>
        <end position="167"/>
    </location>
</feature>
<feature type="signal peptide" evidence="1">
    <location>
        <begin position="1"/>
        <end position="20"/>
    </location>
</feature>
<organism evidence="3 4">
    <name type="scientific">Holothuria leucospilota</name>
    <name type="common">Black long sea cucumber</name>
    <name type="synonym">Mertensiothuria leucospilota</name>
    <dbReference type="NCBI Taxonomy" id="206669"/>
    <lineage>
        <taxon>Eukaryota</taxon>
        <taxon>Metazoa</taxon>
        <taxon>Echinodermata</taxon>
        <taxon>Eleutherozoa</taxon>
        <taxon>Echinozoa</taxon>
        <taxon>Holothuroidea</taxon>
        <taxon>Aspidochirotacea</taxon>
        <taxon>Aspidochirotida</taxon>
        <taxon>Holothuriidae</taxon>
        <taxon>Holothuria</taxon>
    </lineage>
</organism>
<dbReference type="InterPro" id="IPR022041">
    <property type="entry name" value="Methyltransf_FA"/>
</dbReference>
<dbReference type="Proteomes" id="UP001152320">
    <property type="component" value="Chromosome 1"/>
</dbReference>
<proteinExistence type="predicted"/>
<reference evidence="3" key="1">
    <citation type="submission" date="2021-10" db="EMBL/GenBank/DDBJ databases">
        <title>Tropical sea cucumber genome reveals ecological adaptation and Cuvierian tubules defense mechanism.</title>
        <authorList>
            <person name="Chen T."/>
        </authorList>
    </citation>
    <scope>NUCLEOTIDE SEQUENCE</scope>
    <source>
        <strain evidence="3">Nanhai2018</strain>
        <tissue evidence="3">Muscle</tissue>
    </source>
</reference>
<name>A0A9Q1CQD0_HOLLE</name>
<dbReference type="PANTHER" id="PTHR36695:SF12">
    <property type="entry name" value="AGAP008648-PA"/>
    <property type="match status" value="1"/>
</dbReference>
<evidence type="ECO:0000259" key="2">
    <source>
        <dbReference type="Pfam" id="PF12248"/>
    </source>
</evidence>